<evidence type="ECO:0000313" key="3">
    <source>
        <dbReference type="EMBL" id="MBB6053197.1"/>
    </source>
</evidence>
<protein>
    <recommendedName>
        <fullName evidence="2">Ice-binding protein C-terminal domain-containing protein</fullName>
    </recommendedName>
</protein>
<keyword evidence="4" id="KW-1185">Reference proteome</keyword>
<dbReference type="AlphaFoldDB" id="A0A7W9SUR6"/>
<feature type="signal peptide" evidence="1">
    <location>
        <begin position="1"/>
        <end position="21"/>
    </location>
</feature>
<accession>A0A7W9SUR6</accession>
<feature type="chain" id="PRO_5031256138" description="Ice-binding protein C-terminal domain-containing protein" evidence="1">
    <location>
        <begin position="22"/>
        <end position="249"/>
    </location>
</feature>
<sequence>MIYRILTGVLCALVFAGAAQAQTTVFDSLTNRTSTSIPAATNTFMGQIFSVASPGSFLLSSFQVAIVNGTGTNFASTTTFRLRTQFYGAANTGASPVFSSPVGSTISVNFTNFAWTSGTFTTLTVNLGTPLLIPSTPTTNLGVVFNLQADTGAGFVSQDNLTVAVRGGGTNPAPLIGAFTGYTSPNYGYLRNASGRTDFNFDSTDARSIGVNSGLAFRLIAAAPEPSTLALSLLGVASAGGLLRRRRQG</sequence>
<dbReference type="NCBIfam" id="TIGR02595">
    <property type="entry name" value="PEP_CTERM"/>
    <property type="match status" value="1"/>
</dbReference>
<feature type="domain" description="Ice-binding protein C-terminal" evidence="2">
    <location>
        <begin position="222"/>
        <end position="247"/>
    </location>
</feature>
<dbReference type="Proteomes" id="UP000520814">
    <property type="component" value="Unassembled WGS sequence"/>
</dbReference>
<reference evidence="3 4" key="1">
    <citation type="submission" date="2020-08" db="EMBL/GenBank/DDBJ databases">
        <title>Genomic Encyclopedia of Type Strains, Phase IV (KMG-IV): sequencing the most valuable type-strain genomes for metagenomic binning, comparative biology and taxonomic classification.</title>
        <authorList>
            <person name="Goeker M."/>
        </authorList>
    </citation>
    <scope>NUCLEOTIDE SEQUENCE [LARGE SCALE GENOMIC DNA]</scope>
    <source>
        <strain evidence="3 4">DSM 23562</strain>
    </source>
</reference>
<comment type="caution">
    <text evidence="3">The sequence shown here is derived from an EMBL/GenBank/DDBJ whole genome shotgun (WGS) entry which is preliminary data.</text>
</comment>
<proteinExistence type="predicted"/>
<keyword evidence="1" id="KW-0732">Signal</keyword>
<evidence type="ECO:0000256" key="1">
    <source>
        <dbReference type="SAM" id="SignalP"/>
    </source>
</evidence>
<name>A0A7W9SUR6_ARMRO</name>
<organism evidence="3 4">
    <name type="scientific">Armatimonas rosea</name>
    <dbReference type="NCBI Taxonomy" id="685828"/>
    <lineage>
        <taxon>Bacteria</taxon>
        <taxon>Bacillati</taxon>
        <taxon>Armatimonadota</taxon>
        <taxon>Armatimonadia</taxon>
        <taxon>Armatimonadales</taxon>
        <taxon>Armatimonadaceae</taxon>
        <taxon>Armatimonas</taxon>
    </lineage>
</organism>
<dbReference type="InterPro" id="IPR013424">
    <property type="entry name" value="Ice-binding_C"/>
</dbReference>
<evidence type="ECO:0000313" key="4">
    <source>
        <dbReference type="Proteomes" id="UP000520814"/>
    </source>
</evidence>
<dbReference type="Pfam" id="PF07589">
    <property type="entry name" value="PEP-CTERM"/>
    <property type="match status" value="1"/>
</dbReference>
<gene>
    <name evidence="3" type="ORF">HNQ39_005029</name>
</gene>
<dbReference type="RefSeq" id="WP_184203248.1">
    <property type="nucleotide sequence ID" value="NZ_JACHGW010000005.1"/>
</dbReference>
<dbReference type="EMBL" id="JACHGW010000005">
    <property type="protein sequence ID" value="MBB6053197.1"/>
    <property type="molecule type" value="Genomic_DNA"/>
</dbReference>
<evidence type="ECO:0000259" key="2">
    <source>
        <dbReference type="Pfam" id="PF07589"/>
    </source>
</evidence>